<reference evidence="1" key="2">
    <citation type="submission" date="2025-08" db="UniProtKB">
        <authorList>
            <consortium name="Ensembl"/>
        </authorList>
    </citation>
    <scope>IDENTIFICATION</scope>
</reference>
<organism evidence="1">
    <name type="scientific">Ovis aries</name>
    <name type="common">Sheep</name>
    <dbReference type="NCBI Taxonomy" id="9940"/>
    <lineage>
        <taxon>Eukaryota</taxon>
        <taxon>Metazoa</taxon>
        <taxon>Chordata</taxon>
        <taxon>Craniata</taxon>
        <taxon>Vertebrata</taxon>
        <taxon>Euteleostomi</taxon>
        <taxon>Mammalia</taxon>
        <taxon>Eutheria</taxon>
        <taxon>Laurasiatheria</taxon>
        <taxon>Artiodactyla</taxon>
        <taxon>Ruminantia</taxon>
        <taxon>Pecora</taxon>
        <taxon>Bovidae</taxon>
        <taxon>Caprinae</taxon>
        <taxon>Ovis</taxon>
    </lineage>
</organism>
<dbReference type="Ensembl" id="ENSOART00020080549.1">
    <property type="protein sequence ID" value="ENSOARP00020044998.1"/>
    <property type="gene ID" value="ENSOARG00020030905.1"/>
</dbReference>
<protein>
    <submittedName>
        <fullName evidence="1">Uncharacterized protein</fullName>
    </submittedName>
</protein>
<reference evidence="1" key="3">
    <citation type="submission" date="2025-09" db="UniProtKB">
        <authorList>
            <consortium name="Ensembl"/>
        </authorList>
    </citation>
    <scope>IDENTIFICATION</scope>
</reference>
<reference evidence="1" key="1">
    <citation type="submission" date="2020-11" db="EMBL/GenBank/DDBJ databases">
        <authorList>
            <person name="Davenport K.M."/>
            <person name="Bickhart D.M."/>
            <person name="Smith T.P.L."/>
            <person name="Murdoch B.M."/>
            <person name="Rosen B.D."/>
        </authorList>
    </citation>
    <scope>NUCLEOTIDE SEQUENCE [LARGE SCALE GENOMIC DNA]</scope>
    <source>
        <strain evidence="1">OAR_USU_Benz2616</strain>
    </source>
</reference>
<gene>
    <name evidence="1" type="primary">LOC101102526</name>
</gene>
<proteinExistence type="predicted"/>
<name>A0AC11DHZ6_SHEEP</name>
<sequence length="120" mass="12294">MAFSNLSACSSDLSYSSRICLPGSCDSCTGSSWQVDDCPESCCEPPCCAPSCCTSAPRLTLLCAPVSSPGAPLLAPGPPLSQSWTRSCCPERIRTWQASQKALDRVDCGAPGASSAGQAA</sequence>
<accession>A0AC11DHZ6</accession>
<evidence type="ECO:0000313" key="1">
    <source>
        <dbReference type="Ensembl" id="ENSOARP00020044998.1"/>
    </source>
</evidence>